<organism evidence="1">
    <name type="scientific">Edwardsiella tarda</name>
    <dbReference type="NCBI Taxonomy" id="636"/>
    <lineage>
        <taxon>Bacteria</taxon>
        <taxon>Pseudomonadati</taxon>
        <taxon>Pseudomonadota</taxon>
        <taxon>Gammaproteobacteria</taxon>
        <taxon>Enterobacterales</taxon>
        <taxon>Hafniaceae</taxon>
        <taxon>Edwardsiella</taxon>
    </lineage>
</organism>
<dbReference type="Gene3D" id="4.10.410.40">
    <property type="match status" value="1"/>
</dbReference>
<proteinExistence type="predicted"/>
<sequence>MSFTWDIFSGGMVGIAMNESVANKDLGSESYIDIPECAAFPETGVERGTINVPNFSSPYNRKLVGRMSVPDITLNVNYIPGSAHDKLVKAAEDGKRIQIRICYYSDSTKTAGIAIAYNGFISKANMTGGDEAVVAREFTFSVDGAPVGQKVFTPDAPLATYHMNVIPEAVAAKEK</sequence>
<dbReference type="OrthoDB" id="6629296at2"/>
<evidence type="ECO:0000313" key="1">
    <source>
        <dbReference type="EMBL" id="PEH74291.1"/>
    </source>
</evidence>
<evidence type="ECO:0008006" key="2">
    <source>
        <dbReference type="Google" id="ProtNLM"/>
    </source>
</evidence>
<dbReference type="RefSeq" id="WP_098142578.1">
    <property type="nucleotide sequence ID" value="NZ_PDDV01000006.1"/>
</dbReference>
<comment type="caution">
    <text evidence="1">The sequence shown here is derived from an EMBL/GenBank/DDBJ whole genome shotgun (WGS) entry which is preliminary data.</text>
</comment>
<reference evidence="1" key="1">
    <citation type="submission" date="2017-09" db="EMBL/GenBank/DDBJ databases">
        <title>FDA dAtabase for Regulatory Grade micrObial Sequences (FDA-ARGOS): Supporting development and validation of Infectious Disease Dx tests.</title>
        <authorList>
            <person name="Campos J."/>
            <person name="Goldberg B."/>
            <person name="Tallon L.J."/>
            <person name="Sadzewicz L."/>
            <person name="Ott S."/>
            <person name="Zhao X."/>
            <person name="Nagaraj S."/>
            <person name="Vavikolanu K."/>
            <person name="Aluvathingal J."/>
            <person name="Nadendla S."/>
            <person name="Geyer C."/>
            <person name="Nandy P."/>
            <person name="Hobson J."/>
            <person name="Sichtig H."/>
        </authorList>
    </citation>
    <scope>NUCLEOTIDE SEQUENCE</scope>
    <source>
        <strain evidence="1">FDAARGOS_370</strain>
    </source>
</reference>
<dbReference type="Proteomes" id="UP000219788">
    <property type="component" value="Unassembled WGS sequence"/>
</dbReference>
<name>A0A2A7U7Q2_EDWTA</name>
<gene>
    <name evidence="1" type="ORF">CRM76_01215</name>
</gene>
<dbReference type="EMBL" id="PDDV01000006">
    <property type="protein sequence ID" value="PEH74291.1"/>
    <property type="molecule type" value="Genomic_DNA"/>
</dbReference>
<dbReference type="AlphaFoldDB" id="A0A2A7U7Q2"/>
<accession>A0A2A7U7Q2</accession>
<protein>
    <recommendedName>
        <fullName evidence="2">Phage tail protein</fullName>
    </recommendedName>
</protein>